<dbReference type="GeneID" id="92073144"/>
<sequence length="185" mass="19711">MGRLLSTAASNVAVSRRCQPVSLVLASSSGPVSSLAHRKEAAQCQEHTQKRHEDGEKQWYPRDECCWNLISFLRVRPTLSAPFDQPPLPGSLGTLALPIQTNLAGLAGRGAPNIKPVQGGVKEESSSSSNGQCVASQRATADWMLGFCAWGAPASDHDHGKIATVRSTATTRHDAVVGIDWDGLE</sequence>
<name>A0ABR1QLA2_9PEZI</name>
<dbReference type="RefSeq" id="XP_066702709.1">
    <property type="nucleotide sequence ID" value="XM_066840082.1"/>
</dbReference>
<comment type="caution">
    <text evidence="1">The sequence shown here is derived from an EMBL/GenBank/DDBJ whole genome shotgun (WGS) entry which is preliminary data.</text>
</comment>
<evidence type="ECO:0000313" key="2">
    <source>
        <dbReference type="Proteomes" id="UP001391051"/>
    </source>
</evidence>
<dbReference type="Proteomes" id="UP001391051">
    <property type="component" value="Unassembled WGS sequence"/>
</dbReference>
<gene>
    <name evidence="1" type="ORF">PG986_003860</name>
</gene>
<dbReference type="EMBL" id="JAQQWE010000003">
    <property type="protein sequence ID" value="KAK7959006.1"/>
    <property type="molecule type" value="Genomic_DNA"/>
</dbReference>
<organism evidence="1 2">
    <name type="scientific">Apiospora aurea</name>
    <dbReference type="NCBI Taxonomy" id="335848"/>
    <lineage>
        <taxon>Eukaryota</taxon>
        <taxon>Fungi</taxon>
        <taxon>Dikarya</taxon>
        <taxon>Ascomycota</taxon>
        <taxon>Pezizomycotina</taxon>
        <taxon>Sordariomycetes</taxon>
        <taxon>Xylariomycetidae</taxon>
        <taxon>Amphisphaeriales</taxon>
        <taxon>Apiosporaceae</taxon>
        <taxon>Apiospora</taxon>
    </lineage>
</organism>
<accession>A0ABR1QLA2</accession>
<protein>
    <submittedName>
        <fullName evidence="1">Uncharacterized protein</fullName>
    </submittedName>
</protein>
<keyword evidence="2" id="KW-1185">Reference proteome</keyword>
<reference evidence="1 2" key="1">
    <citation type="submission" date="2023-01" db="EMBL/GenBank/DDBJ databases">
        <title>Analysis of 21 Apiospora genomes using comparative genomics revels a genus with tremendous synthesis potential of carbohydrate active enzymes and secondary metabolites.</title>
        <authorList>
            <person name="Sorensen T."/>
        </authorList>
    </citation>
    <scope>NUCLEOTIDE SEQUENCE [LARGE SCALE GENOMIC DNA]</scope>
    <source>
        <strain evidence="1 2">CBS 24483</strain>
    </source>
</reference>
<proteinExistence type="predicted"/>
<evidence type="ECO:0000313" key="1">
    <source>
        <dbReference type="EMBL" id="KAK7959006.1"/>
    </source>
</evidence>